<reference evidence="1" key="1">
    <citation type="submission" date="2019-08" db="EMBL/GenBank/DDBJ databases">
        <title>The genome of the North American firefly Photinus pyralis.</title>
        <authorList>
            <consortium name="Photinus pyralis genome working group"/>
            <person name="Fallon T.R."/>
            <person name="Sander Lower S.E."/>
            <person name="Weng J.-K."/>
        </authorList>
    </citation>
    <scope>NUCLEOTIDE SEQUENCE</scope>
    <source>
        <strain evidence="1">TRF0915ILg1</strain>
        <tissue evidence="1">Whole body</tissue>
    </source>
</reference>
<dbReference type="AlphaFoldDB" id="A0A8K0CQN7"/>
<comment type="caution">
    <text evidence="1">The sequence shown here is derived from an EMBL/GenBank/DDBJ whole genome shotgun (WGS) entry which is preliminary data.</text>
</comment>
<dbReference type="Proteomes" id="UP000801492">
    <property type="component" value="Unassembled WGS sequence"/>
</dbReference>
<name>A0A8K0CQN7_IGNLU</name>
<evidence type="ECO:0000313" key="2">
    <source>
        <dbReference type="Proteomes" id="UP000801492"/>
    </source>
</evidence>
<dbReference type="OrthoDB" id="6750171at2759"/>
<evidence type="ECO:0000313" key="1">
    <source>
        <dbReference type="EMBL" id="KAF2890824.1"/>
    </source>
</evidence>
<dbReference type="EMBL" id="VTPC01045905">
    <property type="protein sequence ID" value="KAF2890824.1"/>
    <property type="molecule type" value="Genomic_DNA"/>
</dbReference>
<proteinExistence type="predicted"/>
<accession>A0A8K0CQN7</accession>
<organism evidence="1 2">
    <name type="scientific">Ignelater luminosus</name>
    <name type="common">Cucubano</name>
    <name type="synonym">Pyrophorus luminosus</name>
    <dbReference type="NCBI Taxonomy" id="2038154"/>
    <lineage>
        <taxon>Eukaryota</taxon>
        <taxon>Metazoa</taxon>
        <taxon>Ecdysozoa</taxon>
        <taxon>Arthropoda</taxon>
        <taxon>Hexapoda</taxon>
        <taxon>Insecta</taxon>
        <taxon>Pterygota</taxon>
        <taxon>Neoptera</taxon>
        <taxon>Endopterygota</taxon>
        <taxon>Coleoptera</taxon>
        <taxon>Polyphaga</taxon>
        <taxon>Elateriformia</taxon>
        <taxon>Elateroidea</taxon>
        <taxon>Elateridae</taxon>
        <taxon>Agrypninae</taxon>
        <taxon>Pyrophorini</taxon>
        <taxon>Ignelater</taxon>
    </lineage>
</organism>
<protein>
    <submittedName>
        <fullName evidence="1">Uncharacterized protein</fullName>
    </submittedName>
</protein>
<sequence length="77" mass="8709">MLTGNSIYCPNNYTDCGEENNGAWRDELTPLESVGKMSANVSSRELYNLRDTLVEFFTDNGSVPWQMQMIGRGRILT</sequence>
<keyword evidence="2" id="KW-1185">Reference proteome</keyword>
<gene>
    <name evidence="1" type="ORF">ILUMI_15349</name>
</gene>